<dbReference type="EMBL" id="QUTC01002013">
    <property type="protein sequence ID" value="RHY75378.1"/>
    <property type="molecule type" value="Genomic_DNA"/>
</dbReference>
<evidence type="ECO:0000313" key="1">
    <source>
        <dbReference type="EMBL" id="RHY75378.1"/>
    </source>
</evidence>
<dbReference type="InterPro" id="IPR015943">
    <property type="entry name" value="WD40/YVTN_repeat-like_dom_sf"/>
</dbReference>
<organism evidence="1 2">
    <name type="scientific">Aphanomyces astaci</name>
    <name type="common">Crayfish plague agent</name>
    <dbReference type="NCBI Taxonomy" id="112090"/>
    <lineage>
        <taxon>Eukaryota</taxon>
        <taxon>Sar</taxon>
        <taxon>Stramenopiles</taxon>
        <taxon>Oomycota</taxon>
        <taxon>Saprolegniomycetes</taxon>
        <taxon>Saprolegniales</taxon>
        <taxon>Verrucalvaceae</taxon>
        <taxon>Aphanomyces</taxon>
    </lineage>
</organism>
<dbReference type="SUPFAM" id="SSF51004">
    <property type="entry name" value="C-terminal (heme d1) domain of cytochrome cd1-nitrite reductase"/>
    <property type="match status" value="1"/>
</dbReference>
<comment type="caution">
    <text evidence="1">The sequence shown here is derived from an EMBL/GenBank/DDBJ whole genome shotgun (WGS) entry which is preliminary data.</text>
</comment>
<dbReference type="Gene3D" id="2.130.10.10">
    <property type="entry name" value="YVTN repeat-like/Quinoprotein amine dehydrogenase"/>
    <property type="match status" value="2"/>
</dbReference>
<dbReference type="AlphaFoldDB" id="A0A397E492"/>
<dbReference type="Proteomes" id="UP000265716">
    <property type="component" value="Unassembled WGS sequence"/>
</dbReference>
<dbReference type="InterPro" id="IPR011048">
    <property type="entry name" value="Haem_d1_sf"/>
</dbReference>
<sequence length="359" mass="37926">MTSAMMPLLSNETLPNPLPRLHRHHHRRRSNVYHHSRCLPSSPIPPTTSTIPVGGLAYGVDVVCGGTSAFVACLTHVSWIHLQDKRSLGRVHVSGTARSVAATSNGKSVYVACHNGGLNILHTAPAFHVAGQFAVPAVGVALTATVAVVACNLMGLCFFDTRTHTWTSTLPLVVGGTSFRAKAVQILHDRYAYVACDSGMLVVVDFTDPRRPTILTAKRLFHGDAHAIALSSTAAYVACGSKGVAVIDLHRFKAVGVARAAYGSVFDVHVAPHRLLCACQVGGLAVYDIHDDQISLTLAGQTNAFDGISHGVASGVADKRRDVAVVTCQSGGVQVVALDSVDTWSEPKRAKLADACCIM</sequence>
<evidence type="ECO:0008006" key="3">
    <source>
        <dbReference type="Google" id="ProtNLM"/>
    </source>
</evidence>
<protein>
    <recommendedName>
        <fullName evidence="3">DUF2415 domain-containing protein</fullName>
    </recommendedName>
</protein>
<proteinExistence type="predicted"/>
<dbReference type="InterPro" id="IPR013211">
    <property type="entry name" value="LVIVD"/>
</dbReference>
<evidence type="ECO:0000313" key="2">
    <source>
        <dbReference type="Proteomes" id="UP000265716"/>
    </source>
</evidence>
<name>A0A397E492_APHAT</name>
<dbReference type="Pfam" id="PF08309">
    <property type="entry name" value="LVIVD"/>
    <property type="match status" value="2"/>
</dbReference>
<accession>A0A397E492</accession>
<gene>
    <name evidence="1" type="ORF">DYB38_013924</name>
</gene>
<reference evidence="1 2" key="1">
    <citation type="submission" date="2018-08" db="EMBL/GenBank/DDBJ databases">
        <title>Aphanomyces genome sequencing and annotation.</title>
        <authorList>
            <person name="Minardi D."/>
            <person name="Oidtmann B."/>
            <person name="Van Der Giezen M."/>
            <person name="Studholme D.J."/>
        </authorList>
    </citation>
    <scope>NUCLEOTIDE SEQUENCE [LARGE SCALE GENOMIC DNA]</scope>
    <source>
        <strain evidence="1 2">SA</strain>
    </source>
</reference>